<dbReference type="Proteomes" id="UP000275199">
    <property type="component" value="Unassembled WGS sequence"/>
</dbReference>
<gene>
    <name evidence="2" type="ORF">EF096_09210</name>
</gene>
<accession>A0ABX9XI26</accession>
<dbReference type="EMBL" id="RKKU01000009">
    <property type="protein sequence ID" value="ROZ84821.1"/>
    <property type="molecule type" value="Genomic_DNA"/>
</dbReference>
<sequence length="288" mass="32642">MTMFVALNQAGKLTDIENAERGLACDCTCIGCGETVVARKGSIRGHHFAHRSNKESCIIQPETLLHLYAKELICEAQGLQLPPLPGVSPSTNDKSSWWDFENVIREVPQAGFQPDLVAALKDGTELFIEVAVTSFINDDKRDRIQAAGIRTIELDLRELLTNQHPVPSEEVKRYILDDAHHKTWIYPASPDVLQPLEITTPPYPLEHQQPRVPTEHRFTIMQMWVSARTLPSGSIAVRSWSYNPQITELLKSWRNELGGDYNSRYKSWIFGSGCHEKVLERLRSLSER</sequence>
<comment type="caution">
    <text evidence="2">The sequence shown here is derived from an EMBL/GenBank/DDBJ whole genome shotgun (WGS) entry which is preliminary data.</text>
</comment>
<name>A0ABX9XI26_9PSED</name>
<feature type="domain" description="Competence protein CoiA-like N-terminal" evidence="1">
    <location>
        <begin position="27"/>
        <end position="55"/>
    </location>
</feature>
<dbReference type="InterPro" id="IPR057253">
    <property type="entry name" value="CoiA-like_N"/>
</dbReference>
<evidence type="ECO:0000313" key="3">
    <source>
        <dbReference type="Proteomes" id="UP000275199"/>
    </source>
</evidence>
<organism evidence="2 3">
    <name type="scientific">Pseudomonas neustonica</name>
    <dbReference type="NCBI Taxonomy" id="2487346"/>
    <lineage>
        <taxon>Bacteria</taxon>
        <taxon>Pseudomonadati</taxon>
        <taxon>Pseudomonadota</taxon>
        <taxon>Gammaproteobacteria</taxon>
        <taxon>Pseudomonadales</taxon>
        <taxon>Pseudomonadaceae</taxon>
        <taxon>Pseudomonas</taxon>
    </lineage>
</organism>
<dbReference type="Pfam" id="PF25164">
    <property type="entry name" value="CoiA_N"/>
    <property type="match status" value="1"/>
</dbReference>
<keyword evidence="3" id="KW-1185">Reference proteome</keyword>
<evidence type="ECO:0000313" key="2">
    <source>
        <dbReference type="EMBL" id="ROZ84821.1"/>
    </source>
</evidence>
<proteinExistence type="predicted"/>
<reference evidence="2 3" key="1">
    <citation type="submission" date="2018-11" db="EMBL/GenBank/DDBJ databases">
        <authorList>
            <person name="Jang G.I."/>
            <person name="Hwang C.Y."/>
        </authorList>
    </citation>
    <scope>NUCLEOTIDE SEQUENCE [LARGE SCALE GENOMIC DNA]</scope>
    <source>
        <strain evidence="2 3">SSM26</strain>
    </source>
</reference>
<evidence type="ECO:0000259" key="1">
    <source>
        <dbReference type="Pfam" id="PF25164"/>
    </source>
</evidence>
<dbReference type="RefSeq" id="WP_123889332.1">
    <property type="nucleotide sequence ID" value="NZ_RKKU01000009.1"/>
</dbReference>
<protein>
    <recommendedName>
        <fullName evidence="1">Competence protein CoiA-like N-terminal domain-containing protein</fullName>
    </recommendedName>
</protein>